<evidence type="ECO:0000256" key="1">
    <source>
        <dbReference type="SAM" id="MobiDB-lite"/>
    </source>
</evidence>
<feature type="compositionally biased region" description="Low complexity" evidence="1">
    <location>
        <begin position="309"/>
        <end position="325"/>
    </location>
</feature>
<reference evidence="2 3" key="1">
    <citation type="submission" date="2024-12" db="EMBL/GenBank/DDBJ databases">
        <authorList>
            <person name="Lee Y."/>
        </authorList>
    </citation>
    <scope>NUCLEOTIDE SEQUENCE [LARGE SCALE GENOMIC DNA]</scope>
    <source>
        <strain evidence="2 3">03SUJ4</strain>
    </source>
</reference>
<proteinExistence type="predicted"/>
<evidence type="ECO:0000313" key="2">
    <source>
        <dbReference type="EMBL" id="MFN2974872.1"/>
    </source>
</evidence>
<feature type="region of interest" description="Disordered" evidence="1">
    <location>
        <begin position="168"/>
        <end position="346"/>
    </location>
</feature>
<organism evidence="2 3">
    <name type="scientific">Terriglobus aquaticus</name>
    <dbReference type="NCBI Taxonomy" id="940139"/>
    <lineage>
        <taxon>Bacteria</taxon>
        <taxon>Pseudomonadati</taxon>
        <taxon>Acidobacteriota</taxon>
        <taxon>Terriglobia</taxon>
        <taxon>Terriglobales</taxon>
        <taxon>Acidobacteriaceae</taxon>
        <taxon>Terriglobus</taxon>
    </lineage>
</organism>
<protein>
    <submittedName>
        <fullName evidence="2">Uncharacterized protein</fullName>
    </submittedName>
</protein>
<dbReference type="RefSeq" id="WP_344687504.1">
    <property type="nucleotide sequence ID" value="NZ_BAABBH010000001.1"/>
</dbReference>
<comment type="caution">
    <text evidence="2">The sequence shown here is derived from an EMBL/GenBank/DDBJ whole genome shotgun (WGS) entry which is preliminary data.</text>
</comment>
<feature type="region of interest" description="Disordered" evidence="1">
    <location>
        <begin position="416"/>
        <end position="464"/>
    </location>
</feature>
<feature type="compositionally biased region" description="Polar residues" evidence="1">
    <location>
        <begin position="195"/>
        <end position="205"/>
    </location>
</feature>
<feature type="compositionally biased region" description="Low complexity" evidence="1">
    <location>
        <begin position="419"/>
        <end position="454"/>
    </location>
</feature>
<sequence length="581" mass="61425">MAIPSCSPEPHLAPAQRGVTFARHNSSNFLMPRARSFTLAFAAVTLPFTMAPLHAQIHKVQKSEPVTRAVAVYEYAGDLKKPTAARLIPVSLFIGGHFENAGTYLARPIPFALDTGNIYQLQHAGEPLGDLDLAFAKNLRGSSAEVTVPFDVAWFGYGKFVPEKAPTTTAISKSPARHTQHAYPVQDDGKPHFGSTPSDSSQSKTRNPRDTSDVDPDADRAQRVSLPDDDNRDPKAPNPDRPTLRRRPEDTTGGPKSKRPKETSSVTAAGKGPADDPDRPVIKRKAAGDSDIDIPPDPSEVNSANSVHGSAGTVSASTTAASNGVIADNGRPELRRNTGASASAPAVTQAASMPDLQAVAAPGLPPDLHLTVAVSDPKDRPTHDFSTPFASEQERTAALGEMRTLAQAVLHNPSLATDAAGPAPGGAAPAAPNKGAAAVRPRSAAATRRSPAARKPLASASTGNDALQNEQIAAYTLSFDAPLTYVYTAQTATTGAAPVRFVTVVAQRDPDGKLIVGLRSVTDAAHLDRAPRYRLVDAVDADASNRADLLFELRNQTSRQFALYRFLGPKPDQVFVTDTTK</sequence>
<name>A0ABW9KIE8_9BACT</name>
<accession>A0ABW9KIE8</accession>
<feature type="compositionally biased region" description="Basic and acidic residues" evidence="1">
    <location>
        <begin position="207"/>
        <end position="222"/>
    </location>
</feature>
<dbReference type="Proteomes" id="UP001634747">
    <property type="component" value="Unassembled WGS sequence"/>
</dbReference>
<gene>
    <name evidence="2" type="ORF">ACK2TP_03780</name>
</gene>
<keyword evidence="3" id="KW-1185">Reference proteome</keyword>
<evidence type="ECO:0000313" key="3">
    <source>
        <dbReference type="Proteomes" id="UP001634747"/>
    </source>
</evidence>
<dbReference type="EMBL" id="JBJYXY010000001">
    <property type="protein sequence ID" value="MFN2974872.1"/>
    <property type="molecule type" value="Genomic_DNA"/>
</dbReference>